<organism evidence="1 2">
    <name type="scientific">Brassica cretica</name>
    <name type="common">Mustard</name>
    <dbReference type="NCBI Taxonomy" id="69181"/>
    <lineage>
        <taxon>Eukaryota</taxon>
        <taxon>Viridiplantae</taxon>
        <taxon>Streptophyta</taxon>
        <taxon>Embryophyta</taxon>
        <taxon>Tracheophyta</taxon>
        <taxon>Spermatophyta</taxon>
        <taxon>Magnoliopsida</taxon>
        <taxon>eudicotyledons</taxon>
        <taxon>Gunneridae</taxon>
        <taxon>Pentapetalae</taxon>
        <taxon>rosids</taxon>
        <taxon>malvids</taxon>
        <taxon>Brassicales</taxon>
        <taxon>Brassicaceae</taxon>
        <taxon>Brassiceae</taxon>
        <taxon>Brassica</taxon>
    </lineage>
</organism>
<comment type="caution">
    <text evidence="1">The sequence shown here is derived from an EMBL/GenBank/DDBJ whole genome shotgun (WGS) entry which is preliminary data.</text>
</comment>
<evidence type="ECO:0000313" key="2">
    <source>
        <dbReference type="Proteomes" id="UP000712281"/>
    </source>
</evidence>
<evidence type="ECO:0000313" key="1">
    <source>
        <dbReference type="EMBL" id="KAF2618684.1"/>
    </source>
</evidence>
<name>A0A8S9MEU5_BRACR</name>
<dbReference type="AlphaFoldDB" id="A0A8S9MEU5"/>
<protein>
    <submittedName>
        <fullName evidence="1">Uncharacterized protein</fullName>
    </submittedName>
</protein>
<accession>A0A8S9MEU5</accession>
<reference evidence="1" key="1">
    <citation type="submission" date="2019-12" db="EMBL/GenBank/DDBJ databases">
        <title>Genome sequencing and annotation of Brassica cretica.</title>
        <authorList>
            <person name="Studholme D.J."/>
            <person name="Sarris P.F."/>
        </authorList>
    </citation>
    <scope>NUCLEOTIDE SEQUENCE</scope>
    <source>
        <strain evidence="1">PFS-001/15</strain>
        <tissue evidence="1">Leaf</tissue>
    </source>
</reference>
<dbReference type="EMBL" id="QGKW02000007">
    <property type="protein sequence ID" value="KAF2618684.1"/>
    <property type="molecule type" value="Genomic_DNA"/>
</dbReference>
<proteinExistence type="predicted"/>
<dbReference type="Proteomes" id="UP000712281">
    <property type="component" value="Unassembled WGS sequence"/>
</dbReference>
<gene>
    <name evidence="1" type="ORF">F2Q68_00039232</name>
</gene>
<sequence>MSIDYDSTRSIDNDDCISIDTLNILTEDTNPKTLTFDIKVNVTHNKPCPDRDSLVDESLHRGVHVVGQGSKDRP</sequence>